<name>A0A5B7FEM1_PORTR</name>
<protein>
    <submittedName>
        <fullName evidence="1">Uncharacterized protein</fullName>
    </submittedName>
</protein>
<dbReference type="EMBL" id="VSRR010005612">
    <property type="protein sequence ID" value="MPC42914.1"/>
    <property type="molecule type" value="Genomic_DNA"/>
</dbReference>
<proteinExistence type="predicted"/>
<sequence length="74" mass="8051">MCTSYRTCKRSSVAVSLALTGRMAVRGERGGRKARNRREAQSKPGKIICAMNNTNDAGPKMEPSGTPAVVFFFK</sequence>
<organism evidence="1 2">
    <name type="scientific">Portunus trituberculatus</name>
    <name type="common">Swimming crab</name>
    <name type="synonym">Neptunus trituberculatus</name>
    <dbReference type="NCBI Taxonomy" id="210409"/>
    <lineage>
        <taxon>Eukaryota</taxon>
        <taxon>Metazoa</taxon>
        <taxon>Ecdysozoa</taxon>
        <taxon>Arthropoda</taxon>
        <taxon>Crustacea</taxon>
        <taxon>Multicrustacea</taxon>
        <taxon>Malacostraca</taxon>
        <taxon>Eumalacostraca</taxon>
        <taxon>Eucarida</taxon>
        <taxon>Decapoda</taxon>
        <taxon>Pleocyemata</taxon>
        <taxon>Brachyura</taxon>
        <taxon>Eubrachyura</taxon>
        <taxon>Portunoidea</taxon>
        <taxon>Portunidae</taxon>
        <taxon>Portuninae</taxon>
        <taxon>Portunus</taxon>
    </lineage>
</organism>
<keyword evidence="2" id="KW-1185">Reference proteome</keyword>
<accession>A0A5B7FEM1</accession>
<comment type="caution">
    <text evidence="1">The sequence shown here is derived from an EMBL/GenBank/DDBJ whole genome shotgun (WGS) entry which is preliminary data.</text>
</comment>
<evidence type="ECO:0000313" key="2">
    <source>
        <dbReference type="Proteomes" id="UP000324222"/>
    </source>
</evidence>
<evidence type="ECO:0000313" key="1">
    <source>
        <dbReference type="EMBL" id="MPC42914.1"/>
    </source>
</evidence>
<gene>
    <name evidence="1" type="ORF">E2C01_036547</name>
</gene>
<reference evidence="1 2" key="1">
    <citation type="submission" date="2019-05" db="EMBL/GenBank/DDBJ databases">
        <title>Another draft genome of Portunus trituberculatus and its Hox gene families provides insights of decapod evolution.</title>
        <authorList>
            <person name="Jeong J.-H."/>
            <person name="Song I."/>
            <person name="Kim S."/>
            <person name="Choi T."/>
            <person name="Kim D."/>
            <person name="Ryu S."/>
            <person name="Kim W."/>
        </authorList>
    </citation>
    <scope>NUCLEOTIDE SEQUENCE [LARGE SCALE GENOMIC DNA]</scope>
    <source>
        <tissue evidence="1">Muscle</tissue>
    </source>
</reference>
<dbReference type="AlphaFoldDB" id="A0A5B7FEM1"/>
<dbReference type="Proteomes" id="UP000324222">
    <property type="component" value="Unassembled WGS sequence"/>
</dbReference>